<dbReference type="HAMAP" id="MF_01966">
    <property type="entry name" value="NADHX_epimerase"/>
    <property type="match status" value="1"/>
</dbReference>
<dbReference type="GO" id="GO:0005524">
    <property type="term" value="F:ATP binding"/>
    <property type="evidence" value="ECO:0007669"/>
    <property type="project" value="UniProtKB-UniRule"/>
</dbReference>
<keyword evidence="12 18" id="KW-0456">Lyase</keyword>
<dbReference type="Pfam" id="PF03853">
    <property type="entry name" value="YjeF_N"/>
    <property type="match status" value="1"/>
</dbReference>
<dbReference type="GO" id="GO:0052856">
    <property type="term" value="F:NAD(P)HX epimerase activity"/>
    <property type="evidence" value="ECO:0007669"/>
    <property type="project" value="UniProtKB-UniRule"/>
</dbReference>
<dbReference type="InterPro" id="IPR000631">
    <property type="entry name" value="CARKD"/>
</dbReference>
<feature type="binding site" evidence="17">
    <location>
        <position position="150"/>
    </location>
    <ligand>
        <name>K(+)</name>
        <dbReference type="ChEBI" id="CHEBI:29103"/>
    </ligand>
</feature>
<keyword evidence="6 17" id="KW-0547">Nucleotide-binding</keyword>
<organism evidence="21 22">
    <name type="scientific">Campylobacter sputorum subsp. sputorum</name>
    <dbReference type="NCBI Taxonomy" id="32024"/>
    <lineage>
        <taxon>Bacteria</taxon>
        <taxon>Pseudomonadati</taxon>
        <taxon>Campylobacterota</taxon>
        <taxon>Epsilonproteobacteria</taxon>
        <taxon>Campylobacterales</taxon>
        <taxon>Campylobacteraceae</taxon>
        <taxon>Campylobacter</taxon>
    </lineage>
</organism>
<evidence type="ECO:0000256" key="7">
    <source>
        <dbReference type="ARBA" id="ARBA00022840"/>
    </source>
</evidence>
<proteinExistence type="inferred from homology"/>
<evidence type="ECO:0000313" key="21">
    <source>
        <dbReference type="EMBL" id="SUX11196.1"/>
    </source>
</evidence>
<evidence type="ECO:0000256" key="15">
    <source>
        <dbReference type="ARBA" id="ARBA00048238"/>
    </source>
</evidence>
<sequence length="458" mass="50054">MKKIFLQTNDLDKNTSENLGINELVLMENAASKIETIIRKKVKKHSKILAVCGSGNNGADAICALRKLSGDYECYVYFVSKNLHKMPQIQLNIAKKVGVREVLNLDNNYKCVLDGIYGSGFSGEIDNETQCIIEKINQIKALKIAVDIPSGINLYGQIKQISFKADITVCMGALKIALFSDIVKDFVGKIIVANLGISRDKFEKESNVNLLEKSDMILPIRKHKNTNKGSFGHTYVVCGDMNGASEIAALSANAVGSGLVSIVGENMCINPIIMQKDSLKNAKVVVIGCGLGKKEVNFDELQDKTLVIDADMCYMQKTITLIEKNPNFIITPHPKEFSSLLKLANLAQIDTQELQENRFKYAKIWSENFRGVLVLKGANTIIASNGKLFVMTKGTNALAKGGSGDVLAGIIGGLLAQNYTLLDASISGVLMHAYAAKKFKKHSYSLNSFDLIKGLKCL</sequence>
<dbReference type="InterPro" id="IPR017953">
    <property type="entry name" value="Carbohydrate_kinase_pred_CS"/>
</dbReference>
<dbReference type="PROSITE" id="PS51383">
    <property type="entry name" value="YJEF_C_3"/>
    <property type="match status" value="1"/>
</dbReference>
<comment type="similarity">
    <text evidence="3 18">In the N-terminal section; belongs to the NnrE/AIBP family.</text>
</comment>
<dbReference type="PROSITE" id="PS51385">
    <property type="entry name" value="YJEF_N"/>
    <property type="match status" value="1"/>
</dbReference>
<comment type="function">
    <text evidence="17">Catalyzes the epimerization of the S- and R-forms of NAD(P)HX, a damaged form of NAD(P)H that is a result of enzymatic or heat-dependent hydration. This is a prerequisite for the S-specific NAD(P)H-hydrate dehydratase to allow the repair of both epimers of NAD(P)HX.</text>
</comment>
<dbReference type="NCBIfam" id="TIGR00197">
    <property type="entry name" value="yjeF_nterm"/>
    <property type="match status" value="1"/>
</dbReference>
<evidence type="ECO:0000256" key="10">
    <source>
        <dbReference type="ARBA" id="ARBA00023027"/>
    </source>
</evidence>
<evidence type="ECO:0000256" key="9">
    <source>
        <dbReference type="ARBA" id="ARBA00022958"/>
    </source>
</evidence>
<evidence type="ECO:0000256" key="12">
    <source>
        <dbReference type="ARBA" id="ARBA00023239"/>
    </source>
</evidence>
<dbReference type="InterPro" id="IPR030677">
    <property type="entry name" value="Nnr"/>
</dbReference>
<dbReference type="GO" id="GO:0110051">
    <property type="term" value="P:metabolite repair"/>
    <property type="evidence" value="ECO:0007669"/>
    <property type="project" value="TreeGrafter"/>
</dbReference>
<feature type="domain" description="YjeF C-terminal" evidence="19">
    <location>
        <begin position="211"/>
        <end position="458"/>
    </location>
</feature>
<keyword evidence="8 17" id="KW-0521">NADP</keyword>
<evidence type="ECO:0000256" key="3">
    <source>
        <dbReference type="ARBA" id="ARBA00006001"/>
    </source>
</evidence>
<comment type="catalytic activity">
    <reaction evidence="2 17 18">
        <text>(6R)-NADPHX = (6S)-NADPHX</text>
        <dbReference type="Rhea" id="RHEA:32227"/>
        <dbReference type="ChEBI" id="CHEBI:64076"/>
        <dbReference type="ChEBI" id="CHEBI:64077"/>
        <dbReference type="EC" id="5.1.99.6"/>
    </reaction>
</comment>
<comment type="catalytic activity">
    <reaction evidence="1 17 18">
        <text>(6R)-NADHX = (6S)-NADHX</text>
        <dbReference type="Rhea" id="RHEA:32215"/>
        <dbReference type="ChEBI" id="CHEBI:64074"/>
        <dbReference type="ChEBI" id="CHEBI:64075"/>
        <dbReference type="EC" id="5.1.99.6"/>
    </reaction>
</comment>
<comment type="similarity">
    <text evidence="4 18">In the C-terminal section; belongs to the NnrD/CARKD family.</text>
</comment>
<dbReference type="GO" id="GO:0046872">
    <property type="term" value="F:metal ion binding"/>
    <property type="evidence" value="ECO:0007669"/>
    <property type="project" value="UniProtKB-UniRule"/>
</dbReference>
<dbReference type="PANTHER" id="PTHR12592">
    <property type="entry name" value="ATP-DEPENDENT (S)-NAD(P)H-HYDRATE DEHYDRATASE FAMILY MEMBER"/>
    <property type="match status" value="1"/>
</dbReference>
<evidence type="ECO:0000256" key="13">
    <source>
        <dbReference type="ARBA" id="ARBA00023268"/>
    </source>
</evidence>
<accession>A0A381DKK4</accession>
<dbReference type="InterPro" id="IPR036652">
    <property type="entry name" value="YjeF_N_dom_sf"/>
</dbReference>
<dbReference type="GO" id="GO:0052855">
    <property type="term" value="F:ADP-dependent NAD(P)H-hydrate dehydratase activity"/>
    <property type="evidence" value="ECO:0007669"/>
    <property type="project" value="UniProtKB-UniRule"/>
</dbReference>
<keyword evidence="11 17" id="KW-0413">Isomerase</keyword>
<comment type="cofactor">
    <cofactor evidence="17 18">
        <name>K(+)</name>
        <dbReference type="ChEBI" id="CHEBI:29103"/>
    </cofactor>
    <text evidence="17 18">Binds 1 potassium ion per subunit.</text>
</comment>
<keyword evidence="22" id="KW-1185">Reference proteome</keyword>
<evidence type="ECO:0000259" key="19">
    <source>
        <dbReference type="PROSITE" id="PS51383"/>
    </source>
</evidence>
<keyword evidence="10 17" id="KW-0520">NAD</keyword>
<keyword evidence="13" id="KW-0511">Multifunctional enzyme</keyword>
<feature type="binding site" evidence="17">
    <location>
        <begin position="56"/>
        <end position="60"/>
    </location>
    <ligand>
        <name>(6S)-NADPHX</name>
        <dbReference type="ChEBI" id="CHEBI:64076"/>
    </ligand>
</feature>
<evidence type="ECO:0000256" key="14">
    <source>
        <dbReference type="ARBA" id="ARBA00025153"/>
    </source>
</evidence>
<evidence type="ECO:0000313" key="22">
    <source>
        <dbReference type="Proteomes" id="UP000254920"/>
    </source>
</evidence>
<dbReference type="RefSeq" id="WP_089181957.1">
    <property type="nucleotide sequence ID" value="NZ_CP043427.1"/>
</dbReference>
<evidence type="ECO:0000256" key="5">
    <source>
        <dbReference type="ARBA" id="ARBA00022723"/>
    </source>
</evidence>
<dbReference type="GeneID" id="93090060"/>
<dbReference type="Pfam" id="PF01256">
    <property type="entry name" value="Carb_kinase"/>
    <property type="match status" value="1"/>
</dbReference>
<dbReference type="SUPFAM" id="SSF64153">
    <property type="entry name" value="YjeF N-terminal domain-like"/>
    <property type="match status" value="1"/>
</dbReference>
<dbReference type="InterPro" id="IPR029056">
    <property type="entry name" value="Ribokinase-like"/>
</dbReference>
<dbReference type="PROSITE" id="PS01050">
    <property type="entry name" value="YJEF_C_2"/>
    <property type="match status" value="1"/>
</dbReference>
<dbReference type="Proteomes" id="UP000254920">
    <property type="component" value="Unassembled WGS sequence"/>
</dbReference>
<feature type="domain" description="YjeF N-terminal" evidence="20">
    <location>
        <begin position="8"/>
        <end position="203"/>
    </location>
</feature>
<evidence type="ECO:0000256" key="1">
    <source>
        <dbReference type="ARBA" id="ARBA00000013"/>
    </source>
</evidence>
<evidence type="ECO:0000256" key="17">
    <source>
        <dbReference type="HAMAP-Rule" id="MF_01966"/>
    </source>
</evidence>
<dbReference type="STRING" id="32024.GCA_000788295_01559"/>
<feature type="binding site" evidence="17">
    <location>
        <begin position="118"/>
        <end position="124"/>
    </location>
    <ligand>
        <name>(6S)-NADPHX</name>
        <dbReference type="ChEBI" id="CHEBI:64076"/>
    </ligand>
</feature>
<evidence type="ECO:0000259" key="20">
    <source>
        <dbReference type="PROSITE" id="PS51385"/>
    </source>
</evidence>
<evidence type="ECO:0000256" key="4">
    <source>
        <dbReference type="ARBA" id="ARBA00009524"/>
    </source>
</evidence>
<dbReference type="NCBIfam" id="TIGR00196">
    <property type="entry name" value="yjeF_cterm"/>
    <property type="match status" value="1"/>
</dbReference>
<evidence type="ECO:0000256" key="11">
    <source>
        <dbReference type="ARBA" id="ARBA00023235"/>
    </source>
</evidence>
<comment type="function">
    <text evidence="14 18">Bifunctional enzyme that catalyzes the epimerization of the S- and R-forms of NAD(P)HX and the dehydration of the S-form of NAD(P)HX at the expense of ADP, which is converted to AMP. This allows the repair of both epimers of NAD(P)HX, a damaged form of NAD(P)H that is a result of enzymatic or heat-dependent hydration.</text>
</comment>
<gene>
    <name evidence="21" type="primary">nnr</name>
    <name evidence="17" type="synonym">nnrE</name>
    <name evidence="21" type="ORF">NCTC12475_01412</name>
</gene>
<evidence type="ECO:0000256" key="6">
    <source>
        <dbReference type="ARBA" id="ARBA00022741"/>
    </source>
</evidence>
<dbReference type="PIRSF" id="PIRSF017184">
    <property type="entry name" value="Nnr"/>
    <property type="match status" value="1"/>
</dbReference>
<dbReference type="SUPFAM" id="SSF53613">
    <property type="entry name" value="Ribokinase-like"/>
    <property type="match status" value="1"/>
</dbReference>
<comment type="catalytic activity">
    <reaction evidence="15 18">
        <text>(6S)-NADHX + ADP = AMP + phosphate + NADH + H(+)</text>
        <dbReference type="Rhea" id="RHEA:32223"/>
        <dbReference type="ChEBI" id="CHEBI:15378"/>
        <dbReference type="ChEBI" id="CHEBI:43474"/>
        <dbReference type="ChEBI" id="CHEBI:57945"/>
        <dbReference type="ChEBI" id="CHEBI:64074"/>
        <dbReference type="ChEBI" id="CHEBI:456215"/>
        <dbReference type="ChEBI" id="CHEBI:456216"/>
        <dbReference type="EC" id="4.2.1.136"/>
    </reaction>
</comment>
<reference evidence="21 22" key="1">
    <citation type="submission" date="2018-06" db="EMBL/GenBank/DDBJ databases">
        <authorList>
            <consortium name="Pathogen Informatics"/>
            <person name="Doyle S."/>
        </authorList>
    </citation>
    <scope>NUCLEOTIDE SEQUENCE [LARGE SCALE GENOMIC DNA]</scope>
    <source>
        <strain evidence="21 22">NCTC12475</strain>
    </source>
</reference>
<feature type="binding site" evidence="17">
    <location>
        <position position="57"/>
    </location>
    <ligand>
        <name>K(+)</name>
        <dbReference type="ChEBI" id="CHEBI:29103"/>
    </ligand>
</feature>
<feature type="binding site" evidence="17">
    <location>
        <position position="114"/>
    </location>
    <ligand>
        <name>K(+)</name>
        <dbReference type="ChEBI" id="CHEBI:29103"/>
    </ligand>
</feature>
<comment type="similarity">
    <text evidence="17">Belongs to the NnrE/AIBP family.</text>
</comment>
<feature type="binding site" evidence="17">
    <location>
        <position position="147"/>
    </location>
    <ligand>
        <name>(6S)-NADPHX</name>
        <dbReference type="ChEBI" id="CHEBI:64076"/>
    </ligand>
</feature>
<dbReference type="AlphaFoldDB" id="A0A381DKK4"/>
<comment type="catalytic activity">
    <reaction evidence="16 18">
        <text>(6S)-NADPHX + ADP = AMP + phosphate + NADPH + H(+)</text>
        <dbReference type="Rhea" id="RHEA:32235"/>
        <dbReference type="ChEBI" id="CHEBI:15378"/>
        <dbReference type="ChEBI" id="CHEBI:43474"/>
        <dbReference type="ChEBI" id="CHEBI:57783"/>
        <dbReference type="ChEBI" id="CHEBI:64076"/>
        <dbReference type="ChEBI" id="CHEBI:456215"/>
        <dbReference type="ChEBI" id="CHEBI:456216"/>
        <dbReference type="EC" id="4.2.1.136"/>
    </reaction>
</comment>
<keyword evidence="7 18" id="KW-0067">ATP-binding</keyword>
<keyword evidence="5 17" id="KW-0479">Metal-binding</keyword>
<dbReference type="InterPro" id="IPR004443">
    <property type="entry name" value="YjeF_N_dom"/>
</dbReference>
<evidence type="ECO:0000256" key="8">
    <source>
        <dbReference type="ARBA" id="ARBA00022857"/>
    </source>
</evidence>
<dbReference type="Gene3D" id="3.40.50.10260">
    <property type="entry name" value="YjeF N-terminal domain"/>
    <property type="match status" value="1"/>
</dbReference>
<evidence type="ECO:0000256" key="16">
    <source>
        <dbReference type="ARBA" id="ARBA00049209"/>
    </source>
</evidence>
<dbReference type="Gene3D" id="3.40.1190.20">
    <property type="match status" value="1"/>
</dbReference>
<protein>
    <recommendedName>
        <fullName evidence="17">NAD(P)H-hydrate epimerase</fullName>
        <ecNumber evidence="17">5.1.99.6</ecNumber>
    </recommendedName>
    <alternativeName>
        <fullName evidence="17">NAD(P)HX epimerase</fullName>
    </alternativeName>
</protein>
<dbReference type="PANTHER" id="PTHR12592:SF0">
    <property type="entry name" value="ATP-DEPENDENT (S)-NAD(P)H-HYDRATE DEHYDRATASE"/>
    <property type="match status" value="1"/>
</dbReference>
<evidence type="ECO:0000256" key="2">
    <source>
        <dbReference type="ARBA" id="ARBA00000909"/>
    </source>
</evidence>
<dbReference type="EC" id="5.1.99.6" evidence="17"/>
<name>A0A381DKK4_9BACT</name>
<comment type="caution">
    <text evidence="17">Lacks conserved residue(s) required for the propagation of feature annotation.</text>
</comment>
<keyword evidence="9 17" id="KW-0630">Potassium</keyword>
<dbReference type="OrthoDB" id="9806925at2"/>
<dbReference type="CDD" id="cd01171">
    <property type="entry name" value="YXKO-related"/>
    <property type="match status" value="1"/>
</dbReference>
<dbReference type="EMBL" id="UFVD01000001">
    <property type="protein sequence ID" value="SUX11196.1"/>
    <property type="molecule type" value="Genomic_DNA"/>
</dbReference>
<evidence type="ECO:0000256" key="18">
    <source>
        <dbReference type="PIRNR" id="PIRNR017184"/>
    </source>
</evidence>